<dbReference type="GO" id="GO:0016616">
    <property type="term" value="F:oxidoreductase activity, acting on the CH-OH group of donors, NAD or NADP as acceptor"/>
    <property type="evidence" value="ECO:0007669"/>
    <property type="project" value="InterPro"/>
</dbReference>
<organism evidence="3">
    <name type="scientific">marine metagenome</name>
    <dbReference type="NCBI Taxonomy" id="408172"/>
    <lineage>
        <taxon>unclassified sequences</taxon>
        <taxon>metagenomes</taxon>
        <taxon>ecological metagenomes</taxon>
    </lineage>
</organism>
<dbReference type="InterPro" id="IPR028359">
    <property type="entry name" value="UDP_ManNAc/GlcNAc_DH"/>
</dbReference>
<proteinExistence type="inferred from homology"/>
<reference evidence="3" key="1">
    <citation type="submission" date="2018-05" db="EMBL/GenBank/DDBJ databases">
        <authorList>
            <person name="Lanie J.A."/>
            <person name="Ng W.-L."/>
            <person name="Kazmierczak K.M."/>
            <person name="Andrzejewski T.M."/>
            <person name="Davidsen T.M."/>
            <person name="Wayne K.J."/>
            <person name="Tettelin H."/>
            <person name="Glass J.I."/>
            <person name="Rusch D."/>
            <person name="Podicherti R."/>
            <person name="Tsui H.-C.T."/>
            <person name="Winkler M.E."/>
        </authorList>
    </citation>
    <scope>NUCLEOTIDE SEQUENCE</scope>
</reference>
<dbReference type="GO" id="GO:0016628">
    <property type="term" value="F:oxidoreductase activity, acting on the CH-CH group of donors, NAD or NADP as acceptor"/>
    <property type="evidence" value="ECO:0007669"/>
    <property type="project" value="InterPro"/>
</dbReference>
<dbReference type="AlphaFoldDB" id="A0A382LE36"/>
<evidence type="ECO:0000259" key="2">
    <source>
        <dbReference type="Pfam" id="PF03721"/>
    </source>
</evidence>
<evidence type="ECO:0000313" key="3">
    <source>
        <dbReference type="EMBL" id="SVC34155.1"/>
    </source>
</evidence>
<dbReference type="Gene3D" id="3.40.50.720">
    <property type="entry name" value="NAD(P)-binding Rossmann-like Domain"/>
    <property type="match status" value="1"/>
</dbReference>
<sequence length="250" mass="27654">MNKVCVVGLGFVGSAMATAIAIAGKKNKPIYEVVGIDLENDQGIKRINSINKGIFPFSTEDKNLLSSFLSAIKQGNLKATTNNSILSEVDIIVVDIQLDISYLDDEPQLEFNQFKNAIRDIGSLAKPGTLIIIETTVPPGTCEKIVIPTLQQELVKRDLSVNEFLIAHSYERVMPGKDYLASITDYWRVFAGYNEESGDACEDFLKNVVNVVDYPLTRLSSTTASETAKVLENTYRATNIAFIEEWTKFA</sequence>
<protein>
    <recommendedName>
        <fullName evidence="2">UDP-glucose/GDP-mannose dehydrogenase N-terminal domain-containing protein</fullName>
    </recommendedName>
</protein>
<comment type="similarity">
    <text evidence="1">Belongs to the UDP-glucose/GDP-mannose dehydrogenase family.</text>
</comment>
<dbReference type="GO" id="GO:0000271">
    <property type="term" value="P:polysaccharide biosynthetic process"/>
    <property type="evidence" value="ECO:0007669"/>
    <property type="project" value="InterPro"/>
</dbReference>
<dbReference type="GO" id="GO:0051287">
    <property type="term" value="F:NAD binding"/>
    <property type="evidence" value="ECO:0007669"/>
    <property type="project" value="InterPro"/>
</dbReference>
<dbReference type="PANTHER" id="PTHR43491:SF2">
    <property type="entry name" value="UDP-N-ACETYL-D-MANNOSAMINE DEHYDROGENASE"/>
    <property type="match status" value="1"/>
</dbReference>
<dbReference type="SUPFAM" id="SSF51735">
    <property type="entry name" value="NAD(P)-binding Rossmann-fold domains"/>
    <property type="match status" value="1"/>
</dbReference>
<evidence type="ECO:0000256" key="1">
    <source>
        <dbReference type="ARBA" id="ARBA00006601"/>
    </source>
</evidence>
<feature type="domain" description="UDP-glucose/GDP-mannose dehydrogenase N-terminal" evidence="2">
    <location>
        <begin position="3"/>
        <end position="197"/>
    </location>
</feature>
<feature type="non-terminal residue" evidence="3">
    <location>
        <position position="250"/>
    </location>
</feature>
<dbReference type="PIRSF" id="PIRSF500136">
    <property type="entry name" value="UDP_ManNAc_DH"/>
    <property type="match status" value="1"/>
</dbReference>
<dbReference type="PIRSF" id="PIRSF000124">
    <property type="entry name" value="UDPglc_GDPman_dh"/>
    <property type="match status" value="1"/>
</dbReference>
<name>A0A382LE36_9ZZZZ</name>
<dbReference type="EMBL" id="UINC01086053">
    <property type="protein sequence ID" value="SVC34155.1"/>
    <property type="molecule type" value="Genomic_DNA"/>
</dbReference>
<dbReference type="Pfam" id="PF03721">
    <property type="entry name" value="UDPG_MGDP_dh_N"/>
    <property type="match status" value="1"/>
</dbReference>
<accession>A0A382LE36</accession>
<dbReference type="InterPro" id="IPR017476">
    <property type="entry name" value="UDP-Glc/GDP-Man"/>
</dbReference>
<gene>
    <name evidence="3" type="ORF">METZ01_LOCUS287009</name>
</gene>
<dbReference type="PANTHER" id="PTHR43491">
    <property type="entry name" value="UDP-N-ACETYL-D-MANNOSAMINE DEHYDROGENASE"/>
    <property type="match status" value="1"/>
</dbReference>
<dbReference type="InterPro" id="IPR036291">
    <property type="entry name" value="NAD(P)-bd_dom_sf"/>
</dbReference>
<dbReference type="InterPro" id="IPR001732">
    <property type="entry name" value="UDP-Glc/GDP-Man_DH_N"/>
</dbReference>